<keyword evidence="3" id="KW-1185">Reference proteome</keyword>
<keyword evidence="1" id="KW-0732">Signal</keyword>
<reference evidence="2 3" key="1">
    <citation type="submission" date="2020-03" db="EMBL/GenBank/DDBJ databases">
        <title>Draft genome sequence of environmentally isolated violet-colored cultures.</title>
        <authorList>
            <person name="Wilson H.S."/>
        </authorList>
    </citation>
    <scope>NUCLEOTIDE SEQUENCE [LARGE SCALE GENOMIC DNA]</scope>
    <source>
        <strain evidence="2 3">HSC-16F04</strain>
    </source>
</reference>
<evidence type="ECO:0000313" key="3">
    <source>
        <dbReference type="Proteomes" id="UP000712570"/>
    </source>
</evidence>
<organism evidence="2 3">
    <name type="scientific">Iodobacter violaceini</name>
    <dbReference type="NCBI Taxonomy" id="3044271"/>
    <lineage>
        <taxon>Bacteria</taxon>
        <taxon>Pseudomonadati</taxon>
        <taxon>Pseudomonadota</taxon>
        <taxon>Betaproteobacteria</taxon>
        <taxon>Neisseriales</taxon>
        <taxon>Chitinibacteraceae</taxon>
        <taxon>Iodobacter</taxon>
    </lineage>
</organism>
<accession>A0ABX0L0Z9</accession>
<dbReference type="RefSeq" id="WP_166824708.1">
    <property type="nucleotide sequence ID" value="NZ_JAAOLX010000004.1"/>
</dbReference>
<evidence type="ECO:0000313" key="2">
    <source>
        <dbReference type="EMBL" id="NHQ86193.1"/>
    </source>
</evidence>
<name>A0ABX0L0Z9_9NEIS</name>
<dbReference type="Pfam" id="PF11769">
    <property type="entry name" value="DUF3313"/>
    <property type="match status" value="1"/>
</dbReference>
<comment type="caution">
    <text evidence="2">The sequence shown here is derived from an EMBL/GenBank/DDBJ whole genome shotgun (WGS) entry which is preliminary data.</text>
</comment>
<dbReference type="InterPro" id="IPR021747">
    <property type="entry name" value="DUF3313"/>
</dbReference>
<feature type="signal peptide" evidence="1">
    <location>
        <begin position="1"/>
        <end position="21"/>
    </location>
</feature>
<protein>
    <submittedName>
        <fullName evidence="2">DUF3313 domain-containing protein</fullName>
    </submittedName>
</protein>
<feature type="chain" id="PRO_5046128395" evidence="1">
    <location>
        <begin position="22"/>
        <end position="228"/>
    </location>
</feature>
<dbReference type="Proteomes" id="UP000712570">
    <property type="component" value="Unassembled WGS sequence"/>
</dbReference>
<sequence>MKNHLISTLVLAVTLTMPAFAVEEIQPDNLFTVPLSAFKPSDKDASRRLYVQPGISLTDYNAVLIEPLYFMRHSEDGNWQLLQGSEENKIAEYFHKKMTEELRKAGITVASEAGPGVAKMRVAVTGLAQERPGIDVVDVLPAKAVINLARLAAGKEPYLMKIGNIAQLEDSQSGSLLAGSVNLRKSTKTVHKDEPMQLKTIEKLMDKWCRESAGLLARALTVNHSGKD</sequence>
<proteinExistence type="predicted"/>
<gene>
    <name evidence="2" type="ORF">HA050_08700</name>
</gene>
<evidence type="ECO:0000256" key="1">
    <source>
        <dbReference type="SAM" id="SignalP"/>
    </source>
</evidence>
<dbReference type="EMBL" id="JAAOLX010000004">
    <property type="protein sequence ID" value="NHQ86193.1"/>
    <property type="molecule type" value="Genomic_DNA"/>
</dbReference>